<protein>
    <submittedName>
        <fullName evidence="1">Uncharacterized protein</fullName>
    </submittedName>
</protein>
<accession>A0A381Y4Q1</accession>
<proteinExistence type="predicted"/>
<name>A0A381Y4Q1_9ZZZZ</name>
<organism evidence="1">
    <name type="scientific">marine metagenome</name>
    <dbReference type="NCBI Taxonomy" id="408172"/>
    <lineage>
        <taxon>unclassified sequences</taxon>
        <taxon>metagenomes</taxon>
        <taxon>ecological metagenomes</taxon>
    </lineage>
</organism>
<sequence length="163" mass="18045">MRLLPLFALLLLVPAAAAEVNHNPHEVDEGNTFMAWIDADEIYEEVKFYVCTLEDPYTCYPPQKVAREDAESNGDGTYRYGFSHQVGDGVYPGYRYELIEGDNETKAPAEGESYPGLTIEDMQGSYYVRVDRKATPAAEADEGLPAVALPVAAIAVAWVARRH</sequence>
<gene>
    <name evidence="1" type="ORF">METZ01_LOCUS124842</name>
</gene>
<reference evidence="1" key="1">
    <citation type="submission" date="2018-05" db="EMBL/GenBank/DDBJ databases">
        <authorList>
            <person name="Lanie J.A."/>
            <person name="Ng W.-L."/>
            <person name="Kazmierczak K.M."/>
            <person name="Andrzejewski T.M."/>
            <person name="Davidsen T.M."/>
            <person name="Wayne K.J."/>
            <person name="Tettelin H."/>
            <person name="Glass J.I."/>
            <person name="Rusch D."/>
            <person name="Podicherti R."/>
            <person name="Tsui H.-C.T."/>
            <person name="Winkler M.E."/>
        </authorList>
    </citation>
    <scope>NUCLEOTIDE SEQUENCE</scope>
</reference>
<evidence type="ECO:0000313" key="1">
    <source>
        <dbReference type="EMBL" id="SVA71988.1"/>
    </source>
</evidence>
<dbReference type="AlphaFoldDB" id="A0A381Y4Q1"/>
<dbReference type="EMBL" id="UINC01017383">
    <property type="protein sequence ID" value="SVA71988.1"/>
    <property type="molecule type" value="Genomic_DNA"/>
</dbReference>